<protein>
    <submittedName>
        <fullName evidence="2">Uncharacterized protein</fullName>
    </submittedName>
</protein>
<feature type="transmembrane region" description="Helical" evidence="1">
    <location>
        <begin position="12"/>
        <end position="37"/>
    </location>
</feature>
<keyword evidence="1" id="KW-1133">Transmembrane helix</keyword>
<dbReference type="AlphaFoldDB" id="A0A0J9TK74"/>
<evidence type="ECO:0000313" key="2">
    <source>
        <dbReference type="EMBL" id="KMZ95172.1"/>
    </source>
</evidence>
<feature type="transmembrane region" description="Helical" evidence="1">
    <location>
        <begin position="285"/>
        <end position="305"/>
    </location>
</feature>
<gene>
    <name evidence="2" type="ORF">PVMG_05090</name>
</gene>
<accession>A0A0J9TK74</accession>
<evidence type="ECO:0000256" key="1">
    <source>
        <dbReference type="SAM" id="Phobius"/>
    </source>
</evidence>
<sequence length="314" mass="37052">MYIKFNLINYNFIYFLNKILIFFMDIILYKSIINYLIILPKEKYIHKCLHKKGMYGFFENINRYIKDGKSIELTRPVESAEGCSSFSERWSNEPDNKKIAKNICDNLVRLYKYLSNEKADYKSDINYEKDLAYIRYWVNWKIYKGNFKDNISVSFFYDLVESHALGKLNNYIYINIINNINENELNKMNILYNLFEKYSELKSIVDTNLEHGKHSLLPLSTACCTHYIKANYICNGDNKNNNPKFCDKLVTFESQYEQLYNEVLQKGSDYYKNFIKLSECPNNKIITTAVTGSIIGLIPLLGLLYKVNELNIKL</sequence>
<reference evidence="2 3" key="1">
    <citation type="submission" date="2011-08" db="EMBL/GenBank/DDBJ databases">
        <title>The Genome Sequence of Plasmodium vivax Mauritania I.</title>
        <authorList>
            <consortium name="The Broad Institute Genome Sequencing Platform"/>
            <consortium name="The Broad Institute Genome Sequencing Center for Infectious Disease"/>
            <person name="Neafsey D."/>
            <person name="Carlton J."/>
            <person name="Barnwell J."/>
            <person name="Collins W."/>
            <person name="Escalante A."/>
            <person name="Mullikin J."/>
            <person name="Saul A."/>
            <person name="Guigo R."/>
            <person name="Camara F."/>
            <person name="Young S.K."/>
            <person name="Zeng Q."/>
            <person name="Gargeya S."/>
            <person name="Fitzgerald M."/>
            <person name="Haas B."/>
            <person name="Abouelleil A."/>
            <person name="Alvarado L."/>
            <person name="Arachchi H.M."/>
            <person name="Berlin A."/>
            <person name="Brown A."/>
            <person name="Chapman S.B."/>
            <person name="Chen Z."/>
            <person name="Dunbar C."/>
            <person name="Freedman E."/>
            <person name="Gearin G."/>
            <person name="Gellesch M."/>
            <person name="Goldberg J."/>
            <person name="Griggs A."/>
            <person name="Gujja S."/>
            <person name="Heiman D."/>
            <person name="Howarth C."/>
            <person name="Larson L."/>
            <person name="Lui A."/>
            <person name="MacDonald P.J.P."/>
            <person name="Montmayeur A."/>
            <person name="Murphy C."/>
            <person name="Neiman D."/>
            <person name="Pearson M."/>
            <person name="Priest M."/>
            <person name="Roberts A."/>
            <person name="Saif S."/>
            <person name="Shea T."/>
            <person name="Shenoy N."/>
            <person name="Sisk P."/>
            <person name="Stolte C."/>
            <person name="Sykes S."/>
            <person name="Wortman J."/>
            <person name="Nusbaum C."/>
            <person name="Birren B."/>
        </authorList>
    </citation>
    <scope>NUCLEOTIDE SEQUENCE [LARGE SCALE GENOMIC DNA]</scope>
    <source>
        <strain evidence="2 3">Mauritania I</strain>
    </source>
</reference>
<evidence type="ECO:0000313" key="3">
    <source>
        <dbReference type="Proteomes" id="UP000053776"/>
    </source>
</evidence>
<proteinExistence type="predicted"/>
<dbReference type="EMBL" id="KQ234996">
    <property type="protein sequence ID" value="KMZ95172.1"/>
    <property type="molecule type" value="Genomic_DNA"/>
</dbReference>
<organism evidence="2 3">
    <name type="scientific">Plasmodium vivax Mauritania I</name>
    <dbReference type="NCBI Taxonomy" id="1035515"/>
    <lineage>
        <taxon>Eukaryota</taxon>
        <taxon>Sar</taxon>
        <taxon>Alveolata</taxon>
        <taxon>Apicomplexa</taxon>
        <taxon>Aconoidasida</taxon>
        <taxon>Haemosporida</taxon>
        <taxon>Plasmodiidae</taxon>
        <taxon>Plasmodium</taxon>
        <taxon>Plasmodium (Plasmodium)</taxon>
    </lineage>
</organism>
<keyword evidence="1" id="KW-0472">Membrane</keyword>
<dbReference type="Proteomes" id="UP000053776">
    <property type="component" value="Unassembled WGS sequence"/>
</dbReference>
<keyword evidence="1" id="KW-0812">Transmembrane</keyword>
<name>A0A0J9TK74_PLAVI</name>